<feature type="domain" description="PIK helical" evidence="7">
    <location>
        <begin position="1760"/>
        <end position="1956"/>
    </location>
</feature>
<dbReference type="InterPro" id="IPR042236">
    <property type="entry name" value="PI3K_accessory_sf"/>
</dbReference>
<dbReference type="SUPFAM" id="SSF48371">
    <property type="entry name" value="ARM repeat"/>
    <property type="match status" value="2"/>
</dbReference>
<evidence type="ECO:0000313" key="9">
    <source>
        <dbReference type="Proteomes" id="UP000075809"/>
    </source>
</evidence>
<dbReference type="PANTHER" id="PTHR10048:SF15">
    <property type="entry name" value="PHOSPHATIDYLINOSITOL 4-KINASE ALPHA"/>
    <property type="match status" value="1"/>
</dbReference>
<dbReference type="Gene3D" id="3.30.60.190">
    <property type="match status" value="1"/>
</dbReference>
<feature type="compositionally biased region" description="Polar residues" evidence="5">
    <location>
        <begin position="82"/>
        <end position="93"/>
    </location>
</feature>
<dbReference type="InterPro" id="IPR001263">
    <property type="entry name" value="PI3K_accessory_dom"/>
</dbReference>
<gene>
    <name evidence="8" type="ORF">ALC60_03810</name>
</gene>
<dbReference type="GO" id="GO:0048015">
    <property type="term" value="P:phosphatidylinositol-mediated signaling"/>
    <property type="evidence" value="ECO:0007669"/>
    <property type="project" value="TreeGrafter"/>
</dbReference>
<dbReference type="GO" id="GO:0046854">
    <property type="term" value="P:phosphatidylinositol phosphate biosynthetic process"/>
    <property type="evidence" value="ECO:0007669"/>
    <property type="project" value="InterPro"/>
</dbReference>
<keyword evidence="4 8" id="KW-0418">Kinase</keyword>
<dbReference type="GO" id="GO:0004430">
    <property type="term" value="F:1-phosphatidylinositol 4-kinase activity"/>
    <property type="evidence" value="ECO:0007669"/>
    <property type="project" value="UniProtKB-EC"/>
</dbReference>
<dbReference type="GO" id="GO:0005737">
    <property type="term" value="C:cytoplasm"/>
    <property type="evidence" value="ECO:0007669"/>
    <property type="project" value="TreeGrafter"/>
</dbReference>
<dbReference type="PROSITE" id="PS51545">
    <property type="entry name" value="PIK_HELICAL"/>
    <property type="match status" value="1"/>
</dbReference>
<dbReference type="Pfam" id="PF19274">
    <property type="entry name" value="PI4K_N"/>
    <property type="match status" value="1"/>
</dbReference>
<dbReference type="InterPro" id="IPR000403">
    <property type="entry name" value="PI3/4_kinase_cat_dom"/>
</dbReference>
<protein>
    <recommendedName>
        <fullName evidence="2">1-phosphatidylinositol 4-kinase</fullName>
        <ecNumber evidence="2">2.7.1.67</ecNumber>
    </recommendedName>
</protein>
<dbReference type="InterPro" id="IPR015433">
    <property type="entry name" value="PI3/4_kinase"/>
</dbReference>
<dbReference type="Gene3D" id="1.25.40.70">
    <property type="entry name" value="Phosphatidylinositol 3-kinase, accessory domain (PIK)"/>
    <property type="match status" value="1"/>
</dbReference>
<dbReference type="SMART" id="SM00145">
    <property type="entry name" value="PI3Ka"/>
    <property type="match status" value="1"/>
</dbReference>
<dbReference type="Pfam" id="PF00454">
    <property type="entry name" value="PI3_PI4_kinase"/>
    <property type="match status" value="1"/>
</dbReference>
<evidence type="ECO:0000256" key="1">
    <source>
        <dbReference type="ARBA" id="ARBA00006209"/>
    </source>
</evidence>
<dbReference type="SUPFAM" id="SSF56112">
    <property type="entry name" value="Protein kinase-like (PK-like)"/>
    <property type="match status" value="1"/>
</dbReference>
<dbReference type="InterPro" id="IPR016024">
    <property type="entry name" value="ARM-type_fold"/>
</dbReference>
<name>A0A151XAH9_9HYME</name>
<keyword evidence="9" id="KW-1185">Reference proteome</keyword>
<dbReference type="FunFam" id="1.10.1070.11:FF:000005">
    <property type="entry name" value="Phosphatidylinositol 4-kinase, catalytic, alpha"/>
    <property type="match status" value="1"/>
</dbReference>
<comment type="similarity">
    <text evidence="1">Belongs to the PI3/PI4-kinase family. Type III PI4K subfamily.</text>
</comment>
<evidence type="ECO:0000259" key="6">
    <source>
        <dbReference type="PROSITE" id="PS50290"/>
    </source>
</evidence>
<dbReference type="Pfam" id="PF00613">
    <property type="entry name" value="PI3Ka"/>
    <property type="match status" value="1"/>
</dbReference>
<organism evidence="8 9">
    <name type="scientific">Mycetomoellerius zeteki</name>
    <dbReference type="NCBI Taxonomy" id="64791"/>
    <lineage>
        <taxon>Eukaryota</taxon>
        <taxon>Metazoa</taxon>
        <taxon>Ecdysozoa</taxon>
        <taxon>Arthropoda</taxon>
        <taxon>Hexapoda</taxon>
        <taxon>Insecta</taxon>
        <taxon>Pterygota</taxon>
        <taxon>Neoptera</taxon>
        <taxon>Endopterygota</taxon>
        <taxon>Hymenoptera</taxon>
        <taxon>Apocrita</taxon>
        <taxon>Aculeata</taxon>
        <taxon>Formicoidea</taxon>
        <taxon>Formicidae</taxon>
        <taxon>Myrmicinae</taxon>
        <taxon>Mycetomoellerius</taxon>
    </lineage>
</organism>
<dbReference type="GO" id="GO:0005886">
    <property type="term" value="C:plasma membrane"/>
    <property type="evidence" value="ECO:0007669"/>
    <property type="project" value="TreeGrafter"/>
</dbReference>
<dbReference type="PANTHER" id="PTHR10048">
    <property type="entry name" value="PHOSPHATIDYLINOSITOL KINASE"/>
    <property type="match status" value="1"/>
</dbReference>
<dbReference type="CDD" id="cd05167">
    <property type="entry name" value="PI4Kc_III_alpha"/>
    <property type="match status" value="1"/>
</dbReference>
<dbReference type="Gene3D" id="3.30.1010.10">
    <property type="entry name" value="Phosphatidylinositol 3-kinase Catalytic Subunit, Chain A, domain 4"/>
    <property type="match status" value="1"/>
</dbReference>
<sequence>MHFSSRIRCSKRKRLYTCPRCGIGYCGAECYKSDAHTDCSESFYRQCVEDELKSQENDPAARQKMMEILKRVHEADMENDILENNSDEGNTSGEDYPLDSDDEQELLDLETRLKNVNLEDPNELWSVLSEAERQEFEALIKNGEVEKLLPKWVPWWTCRVEKKLIQLIEEDIKDVYSNLKYPELIDVPLFNELQKASPCVLFNVTNVIYAYAYVALYYIGDYLNCAEEATHVFLIICENIRHNEVFKDVDSAIESVVDNVKNVDWLPQDEQTITALREAGASISQGPGVEMKTVYTSAALSELHRRLKCKMMADERLFFSNAVQQLARCLAAIKPTPWEKVNKLYKLCPQDSAQGVFRLDQRSQDATIALGIYFLESGLQHRDKILPYLLRLLRGLSKAVWRDEVKCSLAERVPVAERFSFCLNTLLSDVAARCEPVREEIISTQVEILAVLTNLIRGYKDQNSNRGLQAKISLCKCLVPVLIGLARSMGRFACTDPPLLCRIFPRRGTPSPVSSTENRLMPDKKQHSFSNFRPIIPRSLSGNFNSCMDNAFPGYDSHDYNCGKRPSLQSFLSVPYDPTTYFFSRYGSSFNQFPQMRCNESPERRAGMQFTVVHLQSVLALAKKLLTKEILIFLDEEAQQVYNSGQVHIFPYRTFSETMNLVMVALLRELLQNQRDLPAPFTRDVQEFVKGLFLSGQTELQSRQHDASEREDIDTNFRTVNRFKVNVMANSACVDLLVWAIGDETVSGEYDLSALFADISSMLIGKGADSLCGRLVEKINSNHGPKLVLAHMPLLMVCLEGLGKLAQKFPNIASTSIYYLRDFLIAPSPILLKLYRQHSEYSMKEHQFKVLVQGKEISDSKQTSSVHTAFEKLRDAAIGNLCIALEAAHSVNPDCVPALVASVSNRLYTADISDGESDEKLKNEVVSKNIVIMLGHVAVALKDTPKTMRTIFPFFQQLFCRTPSDLDFLIVDQLGCMIIAKCESKIYEGIMQMFSMSLGSSTATYAASDDRKQYCHVSKAVTNALANIAANLQGESELDDLLLHLLELFVQLGLEGKRASDKMPNSIVATKTASSAGNLGVLIPVIAILMRRLPPIRHPQKRLLKLFKDFWLYCVIMGFAADHSSRLWPSEWHEGVKEIAVKSPYLISQTSARLEMRELQYTSAVRNDSVSLNELQELRSQVLKISTRTNDISAYVTKLQFAQCTYLLSVYWSETLRVANSSEPSLQPIMEYLCDTDLQKDKSGMWQCICCVADSVFAKFKDVMQRKPKDEQREKELENHAQFLLVRFNHVHKLIRRVADKYLSALVDAFPHLLWNCKVLWSMLDILQILSYSLQLDPNEETPSLRIPGTPYSIELMNTLEAREIIVKDFTARCKGIVQEAMKWAPQATKSHLQEYINQIPSSGMRNHSGLSLAIDSVLEFVDTAIPTIVPANTNSLDKRPRGPKGASSWLLSMMSTRSWHAGEVAGMLALARTESPTAEMTLEECRNKVVERLIEAVRRACQDRDDTIHRGALWRATALLISMPGIHRRLLHTVACSQIELFTTAAMTTAVECWQWILTVRPDLKLRFLQEMLLAWQYTVDKKMGLFTPNEQEVSPLAVYEGCKLGPNPPYVKPHDIWVTFIVELVETAKYCCQETVDMIALLLHRSLPMTVGASGEEPGITRHVAAVGVRFKLLSCGLVLLQGDVLPRTLSKNVLRERVYSNCLDYFCRERQLPTQEIDQLSEDIVTLIRFWQVMHSDKKYLMMTGADNEFEIVTSQTYTTAMIPSETIGSLAATLAPTPNDFSRSPSNVWMSTMPMSTSTNTLSKRSNRSKRIINANVLVKDYIKKRNLILESLAVEIEMLLVWRNPLVYIRVSPIQALAFFSRQFPHHPISAQYAVHVLDSYPADAVLFYIPQLVQAVRHDSMGYVIEFIKKIAKRSQVVAHQLIWNMHTNVYMDEDKQMKDPVLYDILDLLTKNILNALSGPAKQFYEREFDFFEKITNISGEIRPYPKGPERKAACLDALAKVQVQPGCYLPSNPEAMVIDIDYQSGTPMQSAAKAPFLARFKVQKYGINELENIALAVSTNGKVDSKRETEEQTWQAAIFKVGDDVRQDMLALQVISIFKNVFQKVGLCGVIECVPYATSRDQLGRTTDSDMYQYFIAQHGDETTKEFQNVRRNFVKSMAAYSVITYLLQIKDRHNGNIMIDTQGHIIHIDFGFMFESSPGGNLGFEPDIKLTDEMVLVMGGKMEAAPFRWFMELCVQAFLAVRPYQEAIISLVSLMLDTGLPCFRGQTIKLLRSRFVPTATDRDAAIFMINVIRNSYLNFRTKTYDMIQYYQNQIPY</sequence>
<evidence type="ECO:0000256" key="3">
    <source>
        <dbReference type="ARBA" id="ARBA00022679"/>
    </source>
</evidence>
<dbReference type="PROSITE" id="PS00916">
    <property type="entry name" value="PI3_4_KINASE_2"/>
    <property type="match status" value="1"/>
</dbReference>
<dbReference type="PROSITE" id="PS50290">
    <property type="entry name" value="PI3_4_KINASE_3"/>
    <property type="match status" value="1"/>
</dbReference>
<evidence type="ECO:0000256" key="5">
    <source>
        <dbReference type="SAM" id="MobiDB-lite"/>
    </source>
</evidence>
<dbReference type="InterPro" id="IPR011009">
    <property type="entry name" value="Kinase-like_dom_sf"/>
</dbReference>
<evidence type="ECO:0000259" key="7">
    <source>
        <dbReference type="PROSITE" id="PS51545"/>
    </source>
</evidence>
<accession>A0A151XAH9</accession>
<dbReference type="SMART" id="SM00146">
    <property type="entry name" value="PI3Kc"/>
    <property type="match status" value="1"/>
</dbReference>
<evidence type="ECO:0000256" key="4">
    <source>
        <dbReference type="ARBA" id="ARBA00022777"/>
    </source>
</evidence>
<feature type="domain" description="PI3K/PI4K catalytic" evidence="6">
    <location>
        <begin position="2030"/>
        <end position="2309"/>
    </location>
</feature>
<dbReference type="FunFam" id="3.30.1010.10:FF:000009">
    <property type="entry name" value="Phosphatidylinositol 4-kinase, catalytic, alpha"/>
    <property type="match status" value="1"/>
</dbReference>
<dbReference type="EMBL" id="KQ982351">
    <property type="protein sequence ID" value="KYQ57288.1"/>
    <property type="molecule type" value="Genomic_DNA"/>
</dbReference>
<dbReference type="STRING" id="64791.A0A151XAH9"/>
<reference evidence="8 9" key="1">
    <citation type="submission" date="2015-09" db="EMBL/GenBank/DDBJ databases">
        <title>Trachymyrmex zeteki WGS genome.</title>
        <authorList>
            <person name="Nygaard S."/>
            <person name="Hu H."/>
            <person name="Boomsma J."/>
            <person name="Zhang G."/>
        </authorList>
    </citation>
    <scope>NUCLEOTIDE SEQUENCE [LARGE SCALE GENOMIC DNA]</scope>
    <source>
        <strain evidence="8">Tzet28-1</strain>
        <tissue evidence="8">Whole body</tissue>
    </source>
</reference>
<keyword evidence="3" id="KW-0808">Transferase</keyword>
<feature type="region of interest" description="Disordered" evidence="5">
    <location>
        <begin position="80"/>
        <end position="99"/>
    </location>
</feature>
<dbReference type="Gene3D" id="1.10.1070.11">
    <property type="entry name" value="Phosphatidylinositol 3-/4-kinase, catalytic domain"/>
    <property type="match status" value="1"/>
</dbReference>
<proteinExistence type="inferred from homology"/>
<dbReference type="Proteomes" id="UP000075809">
    <property type="component" value="Unassembled WGS sequence"/>
</dbReference>
<evidence type="ECO:0000313" key="8">
    <source>
        <dbReference type="EMBL" id="KYQ57288.1"/>
    </source>
</evidence>
<dbReference type="EC" id="2.7.1.67" evidence="2"/>
<dbReference type="InterPro" id="IPR036940">
    <property type="entry name" value="PI3/4_kinase_cat_sf"/>
</dbReference>
<dbReference type="CDD" id="cd23024">
    <property type="entry name" value="zf-HIT_ZNHIT2-3"/>
    <property type="match status" value="1"/>
</dbReference>
<dbReference type="InterPro" id="IPR018936">
    <property type="entry name" value="PI3/4_kinase_CS"/>
</dbReference>
<dbReference type="InterPro" id="IPR045495">
    <property type="entry name" value="PI4K_N"/>
</dbReference>
<evidence type="ECO:0000256" key="2">
    <source>
        <dbReference type="ARBA" id="ARBA00012169"/>
    </source>
</evidence>
<dbReference type="PROSITE" id="PS00915">
    <property type="entry name" value="PI3_4_KINASE_1"/>
    <property type="match status" value="1"/>
</dbReference>